<sequence length="559" mass="63349">MEIEPEETGEDSSTRDPTLQHLLISQEPLSGCRVRSRSKLQTTKSYPPYSQCIGGLGEDGDSRLDSELSDAFQPSGRHTKEENHEEIKGAEKKEDFSLIARSTRNDVKAKWRSRRKEKSRKSQEDDDGSYEREWWNGGKGAKATGKERQSCCGESGENGEILSFDEYKDERRGCPAERGVEEKEEEAEENPGMMQDPTSQVWSSPHPILSRLLHSSTSSSSCSSINLSSAESDNVFSEEEDAATKRKTFRKHYSWKSFVTLMHWSAGRQRSWVQLAGHQGNLQLSKGGEVLKLYSEVEATCLESLMKDTLRPFVPRYHGTVTRGEHCYMRLEDLLSDLRRPLIMDCKMGVRTYQEEEVIRAHRKATLRSDLYQKMVKIDASAPSTEEHERKGVTKWRYLLWKDTTSSTATLGLRIEGIMMEDGSILRNFRRVQTLSHVTETLLYFTRSQLKTLEAYRSRLLALTEALKTSEFFRTHEVIGSSLLFVHDGNKANVWMIDFGKTTPLPDSRELQHDVSWVEGSKEDGYLIGLTSLISSLTQAISTVSWQQAGSTGAEKPGS</sequence>
<keyword evidence="4 7" id="KW-0418">Kinase</keyword>
<evidence type="ECO:0000256" key="3">
    <source>
        <dbReference type="ARBA" id="ARBA00022741"/>
    </source>
</evidence>
<evidence type="ECO:0000256" key="7">
    <source>
        <dbReference type="RuleBase" id="RU363090"/>
    </source>
</evidence>
<dbReference type="InterPro" id="IPR005522">
    <property type="entry name" value="IPK"/>
</dbReference>
<dbReference type="GO" id="GO:0008440">
    <property type="term" value="F:inositol-1,4,5-trisphosphate 3-kinase activity"/>
    <property type="evidence" value="ECO:0007669"/>
    <property type="project" value="UniProtKB-EC"/>
</dbReference>
<reference evidence="9" key="3">
    <citation type="submission" date="2025-09" db="UniProtKB">
        <authorList>
            <consortium name="Ensembl"/>
        </authorList>
    </citation>
    <scope>IDENTIFICATION</scope>
</reference>
<dbReference type="GO" id="GO:0032958">
    <property type="term" value="P:inositol phosphate biosynthetic process"/>
    <property type="evidence" value="ECO:0007669"/>
    <property type="project" value="InterPro"/>
</dbReference>
<dbReference type="Ensembl" id="ENSSFAT00005007139.1">
    <property type="protein sequence ID" value="ENSSFAP00005006778.1"/>
    <property type="gene ID" value="ENSSFAG00005004085.1"/>
</dbReference>
<dbReference type="InterPro" id="IPR038286">
    <property type="entry name" value="IPK_sf"/>
</dbReference>
<accession>A0A672FJX6</accession>
<feature type="region of interest" description="Disordered" evidence="8">
    <location>
        <begin position="24"/>
        <end position="157"/>
    </location>
</feature>
<feature type="compositionally biased region" description="Basic and acidic residues" evidence="8">
    <location>
        <begin position="170"/>
        <end position="181"/>
    </location>
</feature>
<dbReference type="PANTHER" id="PTHR12400">
    <property type="entry name" value="INOSITOL POLYPHOSPHATE KINASE"/>
    <property type="match status" value="1"/>
</dbReference>
<keyword evidence="2 7" id="KW-0808">Transferase</keyword>
<evidence type="ECO:0000256" key="2">
    <source>
        <dbReference type="ARBA" id="ARBA00022679"/>
    </source>
</evidence>
<keyword evidence="3" id="KW-0547">Nucleotide-binding</keyword>
<comment type="similarity">
    <text evidence="1 7">Belongs to the inositol phosphokinase (IPK) family.</text>
</comment>
<dbReference type="GO" id="GO:0005737">
    <property type="term" value="C:cytoplasm"/>
    <property type="evidence" value="ECO:0007669"/>
    <property type="project" value="TreeGrafter"/>
</dbReference>
<organism evidence="9 10">
    <name type="scientific">Salarias fasciatus</name>
    <name type="common">Jewelled blenny</name>
    <name type="synonym">Blennius fasciatus</name>
    <dbReference type="NCBI Taxonomy" id="181472"/>
    <lineage>
        <taxon>Eukaryota</taxon>
        <taxon>Metazoa</taxon>
        <taxon>Chordata</taxon>
        <taxon>Craniata</taxon>
        <taxon>Vertebrata</taxon>
        <taxon>Euteleostomi</taxon>
        <taxon>Actinopterygii</taxon>
        <taxon>Neopterygii</taxon>
        <taxon>Teleostei</taxon>
        <taxon>Neoteleostei</taxon>
        <taxon>Acanthomorphata</taxon>
        <taxon>Ovalentaria</taxon>
        <taxon>Blenniimorphae</taxon>
        <taxon>Blenniiformes</taxon>
        <taxon>Blennioidei</taxon>
        <taxon>Blenniidae</taxon>
        <taxon>Salariinae</taxon>
        <taxon>Salarias</taxon>
    </lineage>
</organism>
<dbReference type="EC" id="2.7.-.-" evidence="7"/>
<protein>
    <recommendedName>
        <fullName evidence="7">Kinase</fullName>
        <ecNumber evidence="7">2.7.-.-</ecNumber>
    </recommendedName>
</protein>
<dbReference type="OMA" id="CANAEGK"/>
<dbReference type="GO" id="GO:0005524">
    <property type="term" value="F:ATP binding"/>
    <property type="evidence" value="ECO:0007669"/>
    <property type="project" value="UniProtKB-KW"/>
</dbReference>
<name>A0A672FJX6_SALFA</name>
<dbReference type="Proteomes" id="UP000472267">
    <property type="component" value="Chromosome 2"/>
</dbReference>
<dbReference type="OrthoDB" id="338650at2759"/>
<dbReference type="PANTHER" id="PTHR12400:SF77">
    <property type="entry name" value="KINASE"/>
    <property type="match status" value="1"/>
</dbReference>
<evidence type="ECO:0000313" key="9">
    <source>
        <dbReference type="Ensembl" id="ENSSFAP00005006778.1"/>
    </source>
</evidence>
<evidence type="ECO:0000256" key="1">
    <source>
        <dbReference type="ARBA" id="ARBA00007374"/>
    </source>
</evidence>
<dbReference type="GO" id="GO:0046854">
    <property type="term" value="P:phosphatidylinositol phosphate biosynthetic process"/>
    <property type="evidence" value="ECO:0007669"/>
    <property type="project" value="TreeGrafter"/>
</dbReference>
<gene>
    <name evidence="9" type="primary">si:ch73-22a13.3</name>
</gene>
<keyword evidence="10" id="KW-1185">Reference proteome</keyword>
<evidence type="ECO:0000313" key="10">
    <source>
        <dbReference type="Proteomes" id="UP000472267"/>
    </source>
</evidence>
<evidence type="ECO:0000256" key="8">
    <source>
        <dbReference type="SAM" id="MobiDB-lite"/>
    </source>
</evidence>
<evidence type="ECO:0000256" key="5">
    <source>
        <dbReference type="ARBA" id="ARBA00022840"/>
    </source>
</evidence>
<dbReference type="GO" id="GO:0005634">
    <property type="term" value="C:nucleus"/>
    <property type="evidence" value="ECO:0007669"/>
    <property type="project" value="TreeGrafter"/>
</dbReference>
<reference evidence="9" key="1">
    <citation type="submission" date="2019-06" db="EMBL/GenBank/DDBJ databases">
        <authorList>
            <consortium name="Wellcome Sanger Institute Data Sharing"/>
        </authorList>
    </citation>
    <scope>NUCLEOTIDE SEQUENCE [LARGE SCALE GENOMIC DNA]</scope>
</reference>
<evidence type="ECO:0000256" key="6">
    <source>
        <dbReference type="ARBA" id="ARBA00051963"/>
    </source>
</evidence>
<proteinExistence type="inferred from homology"/>
<evidence type="ECO:0000256" key="4">
    <source>
        <dbReference type="ARBA" id="ARBA00022777"/>
    </source>
</evidence>
<dbReference type="FunFam" id="3.30.470.160:FF:000001">
    <property type="entry name" value="Kinase"/>
    <property type="match status" value="1"/>
</dbReference>
<dbReference type="GO" id="GO:0000828">
    <property type="term" value="F:inositol hexakisphosphate kinase activity"/>
    <property type="evidence" value="ECO:0007669"/>
    <property type="project" value="TreeGrafter"/>
</dbReference>
<dbReference type="SUPFAM" id="SSF56104">
    <property type="entry name" value="SAICAR synthase-like"/>
    <property type="match status" value="1"/>
</dbReference>
<dbReference type="Gene3D" id="3.30.470.160">
    <property type="entry name" value="Inositol polyphosphate kinase"/>
    <property type="match status" value="1"/>
</dbReference>
<reference evidence="9" key="2">
    <citation type="submission" date="2025-08" db="UniProtKB">
        <authorList>
            <consortium name="Ensembl"/>
        </authorList>
    </citation>
    <scope>IDENTIFICATION</scope>
</reference>
<dbReference type="Pfam" id="PF03770">
    <property type="entry name" value="IPK"/>
    <property type="match status" value="1"/>
</dbReference>
<dbReference type="AlphaFoldDB" id="A0A672FJX6"/>
<keyword evidence="5" id="KW-0067">ATP-binding</keyword>
<feature type="region of interest" description="Disordered" evidence="8">
    <location>
        <begin position="170"/>
        <end position="204"/>
    </location>
</feature>
<feature type="compositionally biased region" description="Basic residues" evidence="8">
    <location>
        <begin position="110"/>
        <end position="119"/>
    </location>
</feature>
<dbReference type="InParanoid" id="A0A672FJX6"/>
<feature type="compositionally biased region" description="Basic and acidic residues" evidence="8">
    <location>
        <begin position="78"/>
        <end position="96"/>
    </location>
</feature>
<comment type="catalytic activity">
    <reaction evidence="6">
        <text>1D-myo-inositol 1,4,5-trisphosphate + ATP = 1D-myo-inositol 1,3,4,5-tetrakisphosphate + ADP + H(+)</text>
        <dbReference type="Rhea" id="RHEA:11020"/>
        <dbReference type="ChEBI" id="CHEBI:15378"/>
        <dbReference type="ChEBI" id="CHEBI:30616"/>
        <dbReference type="ChEBI" id="CHEBI:57895"/>
        <dbReference type="ChEBI" id="CHEBI:203600"/>
        <dbReference type="ChEBI" id="CHEBI:456216"/>
        <dbReference type="EC" id="2.7.1.127"/>
    </reaction>
    <physiologicalReaction direction="left-to-right" evidence="6">
        <dbReference type="Rhea" id="RHEA:11021"/>
    </physiologicalReaction>
</comment>